<sequence length="288" mass="34552">MKISESLFPNNVPQCREYQIISTIIIKDNRLVENYFRDYKTNIYKNWFINDRKVTPVFFDENDCEWLSPTFIRNKKELYGFSLIEKSNSTKLFLTQVKGNVDFKSFKAIGRFYAKDNNRFYFGPGGKIIKGDSLELFFDDTYKKEWINSSPNSNNTFANLWNSKIAISGERIYWNGKLSKDIHSSLKRITKFFWADNYSVFSYDLQNLKKINDFDRKSLIYENTINEKPINGLVSDKYRPAYCYVNKTEPNETYDFQQFAPLFDKLRGTIDEDYWWYKMEHRLQQKRM</sequence>
<dbReference type="Proteomes" id="UP000295455">
    <property type="component" value="Unassembled WGS sequence"/>
</dbReference>
<dbReference type="AlphaFoldDB" id="A0A4R1RFW6"/>
<dbReference type="OrthoDB" id="1157940at2"/>
<evidence type="ECO:0000313" key="2">
    <source>
        <dbReference type="Proteomes" id="UP000295455"/>
    </source>
</evidence>
<protein>
    <submittedName>
        <fullName evidence="1">DKNYY family protein</fullName>
    </submittedName>
</protein>
<organism evidence="1 2">
    <name type="scientific">Mariniflexile fucanivorans</name>
    <dbReference type="NCBI Taxonomy" id="264023"/>
    <lineage>
        <taxon>Bacteria</taxon>
        <taxon>Pseudomonadati</taxon>
        <taxon>Bacteroidota</taxon>
        <taxon>Flavobacteriia</taxon>
        <taxon>Flavobacteriales</taxon>
        <taxon>Flavobacteriaceae</taxon>
        <taxon>Mariniflexile</taxon>
    </lineage>
</organism>
<name>A0A4R1RFW6_9FLAO</name>
<dbReference type="EMBL" id="SLUP01000006">
    <property type="protein sequence ID" value="TCL64888.1"/>
    <property type="molecule type" value="Genomic_DNA"/>
</dbReference>
<comment type="caution">
    <text evidence="1">The sequence shown here is derived from an EMBL/GenBank/DDBJ whole genome shotgun (WGS) entry which is preliminary data.</text>
</comment>
<dbReference type="RefSeq" id="WP_132218168.1">
    <property type="nucleotide sequence ID" value="NZ_OX156936.1"/>
</dbReference>
<accession>A0A4R1RFW6</accession>
<keyword evidence="2" id="KW-1185">Reference proteome</keyword>
<reference evidence="1 2" key="1">
    <citation type="submission" date="2019-03" db="EMBL/GenBank/DDBJ databases">
        <title>Genomic Encyclopedia of Type Strains, Phase IV (KMG-IV): sequencing the most valuable type-strain genomes for metagenomic binning, comparative biology and taxonomic classification.</title>
        <authorList>
            <person name="Goeker M."/>
        </authorList>
    </citation>
    <scope>NUCLEOTIDE SEQUENCE [LARGE SCALE GENOMIC DNA]</scope>
    <source>
        <strain evidence="1 2">DSM 18792</strain>
    </source>
</reference>
<evidence type="ECO:0000313" key="1">
    <source>
        <dbReference type="EMBL" id="TCL64888.1"/>
    </source>
</evidence>
<proteinExistence type="predicted"/>
<gene>
    <name evidence="1" type="ORF">EV196_10677</name>
</gene>